<feature type="transmembrane region" description="Helical" evidence="1">
    <location>
        <begin position="12"/>
        <end position="34"/>
    </location>
</feature>
<gene>
    <name evidence="2" type="ORF">AIOL_004388</name>
</gene>
<dbReference type="RefSeq" id="WP_152912634.1">
    <property type="nucleotide sequence ID" value="NZ_LFTY01000002.1"/>
</dbReference>
<dbReference type="AlphaFoldDB" id="A0A0J9E9U8"/>
<evidence type="ECO:0008006" key="4">
    <source>
        <dbReference type="Google" id="ProtNLM"/>
    </source>
</evidence>
<organism evidence="2 3">
    <name type="scientific">Candidatus Rhodobacter oscarellae</name>
    <dbReference type="NCBI Taxonomy" id="1675527"/>
    <lineage>
        <taxon>Bacteria</taxon>
        <taxon>Pseudomonadati</taxon>
        <taxon>Pseudomonadota</taxon>
        <taxon>Alphaproteobacteria</taxon>
        <taxon>Rhodobacterales</taxon>
        <taxon>Rhodobacter group</taxon>
        <taxon>Rhodobacter</taxon>
    </lineage>
</organism>
<keyword evidence="1" id="KW-0812">Transmembrane</keyword>
<sequence length="148" mass="16397">MRRRRNASSGVTLIEMLLALAVSSMIGVAGFVLLEGMTRTEQGVTGALSRLSEQDRAFRLFSMDVAQAVGARFRDTGALELQQLDHLIVWSAEDQAVTRILAFEGRAPFPQQVLNQEAEFRMTRPGVVAFRLPQEDAWRLAPLPEATP</sequence>
<dbReference type="Pfam" id="PF07963">
    <property type="entry name" value="N_methyl"/>
    <property type="match status" value="1"/>
</dbReference>
<dbReference type="EMBL" id="LFTY01000002">
    <property type="protein sequence ID" value="KMW59406.1"/>
    <property type="molecule type" value="Genomic_DNA"/>
</dbReference>
<keyword evidence="1" id="KW-1133">Transmembrane helix</keyword>
<accession>A0A0J9E9U8</accession>
<dbReference type="PROSITE" id="PS00409">
    <property type="entry name" value="PROKAR_NTER_METHYL"/>
    <property type="match status" value="1"/>
</dbReference>
<comment type="caution">
    <text evidence="2">The sequence shown here is derived from an EMBL/GenBank/DDBJ whole genome shotgun (WGS) entry which is preliminary data.</text>
</comment>
<dbReference type="Proteomes" id="UP000037178">
    <property type="component" value="Unassembled WGS sequence"/>
</dbReference>
<evidence type="ECO:0000313" key="3">
    <source>
        <dbReference type="Proteomes" id="UP000037178"/>
    </source>
</evidence>
<reference evidence="2 3" key="1">
    <citation type="submission" date="2015-06" db="EMBL/GenBank/DDBJ databases">
        <title>Draft genome sequence of an Alphaproteobacteria species associated to the Mediterranean sponge Oscarella lobularis.</title>
        <authorList>
            <person name="Jourda C."/>
            <person name="Santini S."/>
            <person name="Claverie J.-M."/>
        </authorList>
    </citation>
    <scope>NUCLEOTIDE SEQUENCE [LARGE SCALE GENOMIC DNA]</scope>
    <source>
        <strain evidence="2">IGS</strain>
    </source>
</reference>
<proteinExistence type="predicted"/>
<dbReference type="PATRIC" id="fig|1675527.3.peg.4591"/>
<keyword evidence="3" id="KW-1185">Reference proteome</keyword>
<evidence type="ECO:0000256" key="1">
    <source>
        <dbReference type="SAM" id="Phobius"/>
    </source>
</evidence>
<protein>
    <recommendedName>
        <fullName evidence="4">Prepilin-type N-terminal cleavage/methylation domain-containing protein</fullName>
    </recommendedName>
</protein>
<keyword evidence="1" id="KW-0472">Membrane</keyword>
<evidence type="ECO:0000313" key="2">
    <source>
        <dbReference type="EMBL" id="KMW59406.1"/>
    </source>
</evidence>
<dbReference type="STRING" id="1675527.AIOL_004388"/>
<name>A0A0J9E9U8_9RHOB</name>
<dbReference type="NCBIfam" id="TIGR02532">
    <property type="entry name" value="IV_pilin_GFxxxE"/>
    <property type="match status" value="1"/>
</dbReference>
<dbReference type="InterPro" id="IPR012902">
    <property type="entry name" value="N_methyl_site"/>
</dbReference>
<dbReference type="OrthoDB" id="7723663at2"/>